<dbReference type="PANTHER" id="PTHR31233:SF6">
    <property type="entry name" value="PROTEIN BICAUDAL D"/>
    <property type="match status" value="1"/>
</dbReference>
<dbReference type="Proteomes" id="UP000007110">
    <property type="component" value="Unassembled WGS sequence"/>
</dbReference>
<sequence>MQSNTFAMFDSDDGSETIEELRVEIGRLKEELALASKEKIQAAEYGLGVLEEKQSIKQQYEDLDLLYETSKQELQMAKEALESKAQWQRRYSEQEVNHEQSLLQESATREADLTERLAELETEGRHMRQEVSRLRVEKERLYSRHTEMNTSLEQSDKERKEVKEELREIKFREKRLLRDYSELEEENIAMQKQNSSLKSSQIEYESFKHENRRLAEEIQYLNSNIEDLMRLRDISEKQIEETMQALECERDQKHQLKKQLDQAMISELEAINVDLENNSQFHYMEEDYEDEECVGHPLLRRYERQMRDDNGGEEETNIGQEASDLFSELQSMEVQNLEKQLKQVESEKSELSKHLEKSNSELETTRDALSSLSDLNISPTEGEIDHSQYQHLDEAHQKLYQLVSLYKIQEKKYAGVLSKNKDLQSELEALRSKVSDAGAKVELQKEVQLMTDRNRKQQDTIRDLQGQLKGIHDMVGDAHGQLNLTQDELAKVSEDIAQLYHHVCMVNGEAPNRIMQDHLKVTRQSRRDGFRAEIANQLKEVSNENGQEKSGDGLGAASPSGSPSKRSNEHAKFNGDTVTCTTLVSTVRDQIKYLKRSVEQSVEMSRQHGTEGSGAENEDLRDEVVQLKGLLMTKREQVVTLRTVLKANKTTAEVALANLKSKYEHEKAIIAETMKKLRNELKALKEEAASFASLRAMFAKRCDEYVTQLDDMHRQLSSAEEEKKTLNSLLRMAIQQKLALTQRLEDLEFQNEMSSNRRGPRKHKSSKRHSKGKLPVL</sequence>
<dbReference type="GeneID" id="593489"/>
<feature type="compositionally biased region" description="Basic residues" evidence="4">
    <location>
        <begin position="758"/>
        <end position="777"/>
    </location>
</feature>
<comment type="similarity">
    <text evidence="1">Belongs to the BicD family.</text>
</comment>
<evidence type="ECO:0000313" key="5">
    <source>
        <dbReference type="EnsemblMetazoa" id="XP_011683020"/>
    </source>
</evidence>
<organism evidence="5 6">
    <name type="scientific">Strongylocentrotus purpuratus</name>
    <name type="common">Purple sea urchin</name>
    <dbReference type="NCBI Taxonomy" id="7668"/>
    <lineage>
        <taxon>Eukaryota</taxon>
        <taxon>Metazoa</taxon>
        <taxon>Echinodermata</taxon>
        <taxon>Eleutherozoa</taxon>
        <taxon>Echinozoa</taxon>
        <taxon>Echinoidea</taxon>
        <taxon>Euechinoidea</taxon>
        <taxon>Echinacea</taxon>
        <taxon>Camarodonta</taxon>
        <taxon>Echinidea</taxon>
        <taxon>Strongylocentrotidae</taxon>
        <taxon>Strongylocentrotus</taxon>
    </lineage>
</organism>
<feature type="region of interest" description="Disordered" evidence="4">
    <location>
        <begin position="538"/>
        <end position="573"/>
    </location>
</feature>
<protein>
    <submittedName>
        <fullName evidence="5">Uncharacterized protein</fullName>
    </submittedName>
</protein>
<dbReference type="GO" id="GO:0008093">
    <property type="term" value="F:cytoskeletal anchor activity"/>
    <property type="evidence" value="ECO:0007669"/>
    <property type="project" value="InterPro"/>
</dbReference>
<dbReference type="PANTHER" id="PTHR31233">
    <property type="entry name" value="BICAUDAL D FAMILY MEMBER"/>
    <property type="match status" value="1"/>
</dbReference>
<dbReference type="OrthoDB" id="10069295at2759"/>
<keyword evidence="6" id="KW-1185">Reference proteome</keyword>
<evidence type="ECO:0000256" key="3">
    <source>
        <dbReference type="SAM" id="Coils"/>
    </source>
</evidence>
<evidence type="ECO:0000256" key="4">
    <source>
        <dbReference type="SAM" id="MobiDB-lite"/>
    </source>
</evidence>
<accession>A0A7M7LU27</accession>
<reference evidence="5" key="2">
    <citation type="submission" date="2021-01" db="UniProtKB">
        <authorList>
            <consortium name="EnsemblMetazoa"/>
        </authorList>
    </citation>
    <scope>IDENTIFICATION</scope>
</reference>
<dbReference type="RefSeq" id="XP_011683020.1">
    <property type="nucleotide sequence ID" value="XM_011684718.2"/>
</dbReference>
<feature type="region of interest" description="Disordered" evidence="4">
    <location>
        <begin position="750"/>
        <end position="777"/>
    </location>
</feature>
<feature type="region of interest" description="Disordered" evidence="4">
    <location>
        <begin position="343"/>
        <end position="367"/>
    </location>
</feature>
<keyword evidence="2 3" id="KW-0175">Coiled coil</keyword>
<feature type="coiled-coil region" evidence="3">
    <location>
        <begin position="617"/>
        <end position="750"/>
    </location>
</feature>
<evidence type="ECO:0000256" key="1">
    <source>
        <dbReference type="ARBA" id="ARBA00010061"/>
    </source>
</evidence>
<feature type="coiled-coil region" evidence="3">
    <location>
        <begin position="11"/>
        <end position="266"/>
    </location>
</feature>
<dbReference type="GO" id="GO:0070840">
    <property type="term" value="F:dynein complex binding"/>
    <property type="evidence" value="ECO:0007669"/>
    <property type="project" value="InterPro"/>
</dbReference>
<dbReference type="InterPro" id="IPR018477">
    <property type="entry name" value="BICD"/>
</dbReference>
<dbReference type="AlphaFoldDB" id="A0A7M7LU27"/>
<reference evidence="6" key="1">
    <citation type="submission" date="2015-02" db="EMBL/GenBank/DDBJ databases">
        <title>Genome sequencing for Strongylocentrotus purpuratus.</title>
        <authorList>
            <person name="Murali S."/>
            <person name="Liu Y."/>
            <person name="Vee V."/>
            <person name="English A."/>
            <person name="Wang M."/>
            <person name="Skinner E."/>
            <person name="Han Y."/>
            <person name="Muzny D.M."/>
            <person name="Worley K.C."/>
            <person name="Gibbs R.A."/>
        </authorList>
    </citation>
    <scope>NUCLEOTIDE SEQUENCE</scope>
</reference>
<dbReference type="Pfam" id="PF09730">
    <property type="entry name" value="BicD"/>
    <property type="match status" value="1"/>
</dbReference>
<feature type="compositionally biased region" description="Low complexity" evidence="4">
    <location>
        <begin position="555"/>
        <end position="564"/>
    </location>
</feature>
<dbReference type="KEGG" id="spu:593489"/>
<feature type="coiled-coil region" evidence="3">
    <location>
        <begin position="413"/>
        <end position="460"/>
    </location>
</feature>
<proteinExistence type="inferred from homology"/>
<dbReference type="Gene3D" id="6.10.250.2470">
    <property type="match status" value="1"/>
</dbReference>
<feature type="compositionally biased region" description="Basic and acidic residues" evidence="4">
    <location>
        <begin position="343"/>
        <end position="366"/>
    </location>
</feature>
<dbReference type="EnsemblMetazoa" id="XM_011684718">
    <property type="protein sequence ID" value="XP_011683020"/>
    <property type="gene ID" value="LOC593489"/>
</dbReference>
<evidence type="ECO:0000313" key="6">
    <source>
        <dbReference type="Proteomes" id="UP000007110"/>
    </source>
</evidence>
<name>A0A7M7LU27_STRPU</name>
<evidence type="ECO:0000256" key="2">
    <source>
        <dbReference type="ARBA" id="ARBA00023054"/>
    </source>
</evidence>